<reference evidence="2 3" key="1">
    <citation type="journal article" date="2012" name="J. Bacteriol.">
        <title>Complete genome sequence of Klebsiella pneumoniae subsp. pneumoniae HS11286, a multidrug-resistant strain isolated from human sputum.</title>
        <authorList>
            <person name="Liu P."/>
            <person name="Li P."/>
            <person name="Jiang X."/>
            <person name="Bi D."/>
            <person name="Xie Y."/>
            <person name="Tai C."/>
            <person name="Deng Z."/>
            <person name="Rajakumar K."/>
            <person name="Ou H.Y."/>
        </authorList>
    </citation>
    <scope>NUCLEOTIDE SEQUENCE [LARGE SCALE GENOMIC DNA]</scope>
    <source>
        <strain evidence="2 3">HS11286</strain>
    </source>
</reference>
<name>A0A0H3GTB4_KLEPH</name>
<evidence type="ECO:0000256" key="1">
    <source>
        <dbReference type="ARBA" id="ARBA00009964"/>
    </source>
</evidence>
<dbReference type="RefSeq" id="YP_005228832.1">
    <property type="nucleotide sequence ID" value="NC_016845.1"/>
</dbReference>
<gene>
    <name evidence="2" type="ordered locus">KPHS_45320</name>
</gene>
<protein>
    <recommendedName>
        <fullName evidence="4">Transposase</fullName>
    </recommendedName>
</protein>
<dbReference type="GeneID" id="11849585"/>
<evidence type="ECO:0000313" key="2">
    <source>
        <dbReference type="EMBL" id="AEW63230.1"/>
    </source>
</evidence>
<dbReference type="STRING" id="1125630.KPHS_45320"/>
<evidence type="ECO:0000313" key="3">
    <source>
        <dbReference type="Proteomes" id="UP000007841"/>
    </source>
</evidence>
<organism evidence="2 3">
    <name type="scientific">Klebsiella pneumoniae subsp. pneumoniae (strain HS11286)</name>
    <dbReference type="NCBI Taxonomy" id="1125630"/>
    <lineage>
        <taxon>Bacteria</taxon>
        <taxon>Pseudomonadati</taxon>
        <taxon>Pseudomonadota</taxon>
        <taxon>Gammaproteobacteria</taxon>
        <taxon>Enterobacterales</taxon>
        <taxon>Enterobacteriaceae</taxon>
        <taxon>Klebsiella/Raoultella group</taxon>
        <taxon>Klebsiella</taxon>
        <taxon>Klebsiella pneumoniae complex</taxon>
    </lineage>
</organism>
<dbReference type="GO" id="GO:0006313">
    <property type="term" value="P:DNA transposition"/>
    <property type="evidence" value="ECO:0007669"/>
    <property type="project" value="InterPro"/>
</dbReference>
<accession>A0A0H3GTB4</accession>
<proteinExistence type="inferred from homology"/>
<sequence length="50" mass="5736">MKKTRYTEEQIAFALKQAETGICVGEVCRKMGISEAIFIIRREIRCSGRN</sequence>
<dbReference type="HOGENOM" id="CLU_027402_34_5_6"/>
<dbReference type="RefSeq" id="WP_004150908.1">
    <property type="nucleotide sequence ID" value="NC_016845.1"/>
</dbReference>
<dbReference type="GO" id="GO:0003677">
    <property type="term" value="F:DNA binding"/>
    <property type="evidence" value="ECO:0007669"/>
    <property type="project" value="InterPro"/>
</dbReference>
<dbReference type="InterPro" id="IPR002514">
    <property type="entry name" value="Transposase_8"/>
</dbReference>
<dbReference type="SUPFAM" id="SSF46689">
    <property type="entry name" value="Homeodomain-like"/>
    <property type="match status" value="1"/>
</dbReference>
<dbReference type="Pfam" id="PF01527">
    <property type="entry name" value="HTH_Tnp_1"/>
    <property type="match status" value="1"/>
</dbReference>
<keyword evidence="3" id="KW-1185">Reference proteome</keyword>
<dbReference type="AlphaFoldDB" id="A0A0H3GTB4"/>
<dbReference type="GO" id="GO:0004803">
    <property type="term" value="F:transposase activity"/>
    <property type="evidence" value="ECO:0007669"/>
    <property type="project" value="InterPro"/>
</dbReference>
<dbReference type="EMBL" id="CP003200">
    <property type="protein sequence ID" value="AEW63230.1"/>
    <property type="molecule type" value="Genomic_DNA"/>
</dbReference>
<evidence type="ECO:0008006" key="4">
    <source>
        <dbReference type="Google" id="ProtNLM"/>
    </source>
</evidence>
<dbReference type="Proteomes" id="UP000007841">
    <property type="component" value="Chromosome"/>
</dbReference>
<comment type="similarity">
    <text evidence="1">Belongs to the transposase 8 family.</text>
</comment>
<dbReference type="KEGG" id="kpm:KPHS_45320"/>
<dbReference type="InterPro" id="IPR009057">
    <property type="entry name" value="Homeodomain-like_sf"/>
</dbReference>